<evidence type="ECO:0000313" key="1">
    <source>
        <dbReference type="EMBL" id="MDT0348139.1"/>
    </source>
</evidence>
<organism evidence="1 2">
    <name type="scientific">Pseudonocardia charpentierae</name>
    <dbReference type="NCBI Taxonomy" id="3075545"/>
    <lineage>
        <taxon>Bacteria</taxon>
        <taxon>Bacillati</taxon>
        <taxon>Actinomycetota</taxon>
        <taxon>Actinomycetes</taxon>
        <taxon>Pseudonocardiales</taxon>
        <taxon>Pseudonocardiaceae</taxon>
        <taxon>Pseudonocardia</taxon>
    </lineage>
</organism>
<proteinExistence type="predicted"/>
<comment type="caution">
    <text evidence="1">The sequence shown here is derived from an EMBL/GenBank/DDBJ whole genome shotgun (WGS) entry which is preliminary data.</text>
</comment>
<sequence>MAAEEAAERWADVVRLQRWADPDHADFYALAAEIMATLQALDDLAHVLRRQVTGYGQGRTLYDDTRQVDPATRLTESTVELGRLVEYLQAAQAPANRFWSAIGHVGVEVTP</sequence>
<keyword evidence="2" id="KW-1185">Reference proteome</keyword>
<accession>A0ABU2N2M9</accession>
<name>A0ABU2N2M9_9PSEU</name>
<evidence type="ECO:0000313" key="2">
    <source>
        <dbReference type="Proteomes" id="UP001183202"/>
    </source>
</evidence>
<gene>
    <name evidence="1" type="ORF">RM445_01195</name>
</gene>
<reference evidence="2" key="1">
    <citation type="submission" date="2023-07" db="EMBL/GenBank/DDBJ databases">
        <title>30 novel species of actinomycetes from the DSMZ collection.</title>
        <authorList>
            <person name="Nouioui I."/>
        </authorList>
    </citation>
    <scope>NUCLEOTIDE SEQUENCE [LARGE SCALE GENOMIC DNA]</scope>
    <source>
        <strain evidence="2">DSM 45834</strain>
    </source>
</reference>
<dbReference type="Proteomes" id="UP001183202">
    <property type="component" value="Unassembled WGS sequence"/>
</dbReference>
<protein>
    <submittedName>
        <fullName evidence="1">Uncharacterized protein</fullName>
    </submittedName>
</protein>
<dbReference type="EMBL" id="JAVREJ010000001">
    <property type="protein sequence ID" value="MDT0348139.1"/>
    <property type="molecule type" value="Genomic_DNA"/>
</dbReference>